<evidence type="ECO:0000256" key="1">
    <source>
        <dbReference type="ARBA" id="ARBA00023115"/>
    </source>
</evidence>
<dbReference type="AlphaFoldDB" id="A0A1A9GQ89"/>
<dbReference type="InterPro" id="IPR029063">
    <property type="entry name" value="SAM-dependent_MTases_sf"/>
</dbReference>
<evidence type="ECO:0000313" key="2">
    <source>
        <dbReference type="EMBL" id="ANH39641.1"/>
    </source>
</evidence>
<proteinExistence type="predicted"/>
<sequence length="274" mass="29008">MSGPHVEIVPGDRPNAWLVLIDGREQSLVDLDDPQHLGFDYVRRIADVVDHQAPARVPLRVLHIGGAGLTLPRYVAATRPGSWQVVLEPDATLTARVREELPLPRRSGVRVREQDGRVGLAALRDDAVDLVVVDAFDEGRVPAELMTTEAAAEAARVLAPGGLLVVNVSDQAPFPVVRDLLAAVRQRLPHVLVSAEPATLRARRPGNLLVVAGHESVPRAGLSARARSAAAPYKVLDDVAVASSFGGGRPRTDAGLSPGATSRWRVVTGAGADG</sequence>
<dbReference type="KEGG" id="ndk:I601_3234"/>
<gene>
    <name evidence="2" type="ORF">I601_3234</name>
</gene>
<dbReference type="STRING" id="1300347.I601_3234"/>
<dbReference type="NCBIfam" id="NF037959">
    <property type="entry name" value="MFS_SpdSyn"/>
    <property type="match status" value="1"/>
</dbReference>
<organism evidence="2 3">
    <name type="scientific">Nocardioides dokdonensis FR1436</name>
    <dbReference type="NCBI Taxonomy" id="1300347"/>
    <lineage>
        <taxon>Bacteria</taxon>
        <taxon>Bacillati</taxon>
        <taxon>Actinomycetota</taxon>
        <taxon>Actinomycetes</taxon>
        <taxon>Propionibacteriales</taxon>
        <taxon>Nocardioidaceae</taxon>
        <taxon>Nocardioides</taxon>
    </lineage>
</organism>
<dbReference type="PANTHER" id="PTHR43317">
    <property type="entry name" value="THERMOSPERMINE SYNTHASE ACAULIS5"/>
    <property type="match status" value="1"/>
</dbReference>
<name>A0A1A9GQ89_9ACTN</name>
<keyword evidence="3" id="KW-1185">Reference proteome</keyword>
<reference evidence="2 3" key="1">
    <citation type="submission" date="2016-03" db="EMBL/GenBank/DDBJ databases">
        <title>Complete genome sequence of a soil Actinobacterium, Nocardioides dokdonensis FR1436.</title>
        <authorList>
            <person name="Kwon S.-K."/>
            <person name="Kim K."/>
            <person name="Kim J.F."/>
        </authorList>
    </citation>
    <scope>NUCLEOTIDE SEQUENCE [LARGE SCALE GENOMIC DNA]</scope>
    <source>
        <strain evidence="2 3">FR1436</strain>
    </source>
</reference>
<dbReference type="PATRIC" id="fig|1300347.3.peg.3239"/>
<accession>A0A1A9GQ89</accession>
<dbReference type="RefSeq" id="WP_068115083.1">
    <property type="nucleotide sequence ID" value="NZ_CP015079.1"/>
</dbReference>
<dbReference type="PANTHER" id="PTHR43317:SF1">
    <property type="entry name" value="THERMOSPERMINE SYNTHASE ACAULIS5"/>
    <property type="match status" value="1"/>
</dbReference>
<dbReference type="GO" id="GO:0006596">
    <property type="term" value="P:polyamine biosynthetic process"/>
    <property type="evidence" value="ECO:0007669"/>
    <property type="project" value="UniProtKB-KW"/>
</dbReference>
<keyword evidence="1" id="KW-0620">Polyamine biosynthesis</keyword>
<dbReference type="Gene3D" id="3.40.50.150">
    <property type="entry name" value="Vaccinia Virus protein VP39"/>
    <property type="match status" value="1"/>
</dbReference>
<dbReference type="Proteomes" id="UP000077868">
    <property type="component" value="Chromosome"/>
</dbReference>
<evidence type="ECO:0000313" key="3">
    <source>
        <dbReference type="Proteomes" id="UP000077868"/>
    </source>
</evidence>
<dbReference type="SUPFAM" id="SSF53335">
    <property type="entry name" value="S-adenosyl-L-methionine-dependent methyltransferases"/>
    <property type="match status" value="1"/>
</dbReference>
<dbReference type="OrthoDB" id="8221452at2"/>
<protein>
    <submittedName>
        <fullName evidence="2">Spermidine synthase</fullName>
    </submittedName>
</protein>
<dbReference type="EMBL" id="CP015079">
    <property type="protein sequence ID" value="ANH39641.1"/>
    <property type="molecule type" value="Genomic_DNA"/>
</dbReference>